<accession>A0ABX7FZT0</accession>
<dbReference type="RefSeq" id="WP_203324288.1">
    <property type="nucleotide sequence ID" value="NZ_CP069213.1"/>
</dbReference>
<organism evidence="1 2">
    <name type="scientific">Shewanella litorisediminis</name>
    <dbReference type="NCBI Taxonomy" id="1173586"/>
    <lineage>
        <taxon>Bacteria</taxon>
        <taxon>Pseudomonadati</taxon>
        <taxon>Pseudomonadota</taxon>
        <taxon>Gammaproteobacteria</taxon>
        <taxon>Alteromonadales</taxon>
        <taxon>Shewanellaceae</taxon>
        <taxon>Shewanella</taxon>
    </lineage>
</organism>
<evidence type="ECO:0000313" key="2">
    <source>
        <dbReference type="Proteomes" id="UP000596252"/>
    </source>
</evidence>
<keyword evidence="2" id="KW-1185">Reference proteome</keyword>
<evidence type="ECO:0008006" key="3">
    <source>
        <dbReference type="Google" id="ProtNLM"/>
    </source>
</evidence>
<name>A0ABX7FZT0_9GAMM</name>
<sequence>MHELEALNSSLILLFEKLEKITAEDESADDLVSQLQEMILKRQFLLQKIDGDHEVEDRYFLNKELRLSQEFLAKATALREHRQQLLHAGSKSKRQLNVYRTIDANR</sequence>
<dbReference type="Proteomes" id="UP000596252">
    <property type="component" value="Chromosome"/>
</dbReference>
<dbReference type="EMBL" id="CP069213">
    <property type="protein sequence ID" value="QRH00571.1"/>
    <property type="molecule type" value="Genomic_DNA"/>
</dbReference>
<gene>
    <name evidence="1" type="ORF">JQC75_11840</name>
</gene>
<evidence type="ECO:0000313" key="1">
    <source>
        <dbReference type="EMBL" id="QRH00571.1"/>
    </source>
</evidence>
<proteinExistence type="predicted"/>
<protein>
    <recommendedName>
        <fullName evidence="3">Flagella biosynthesis chaperone for FliD, FliT</fullName>
    </recommendedName>
</protein>
<reference evidence="1 2" key="1">
    <citation type="journal article" date="2012" name="Antonie Van Leeuwenhoek">
        <title>Shewanella litorisediminis sp. nov., a gammaproteobacterium isolated from a tidal flat sediment.</title>
        <authorList>
            <person name="Lee M.H."/>
            <person name="Yoon J.H."/>
        </authorList>
    </citation>
    <scope>NUCLEOTIDE SEQUENCE [LARGE SCALE GENOMIC DNA]</scope>
    <source>
        <strain evidence="1 2">SMK1-12</strain>
    </source>
</reference>